<sequence>MLRRTALKQLMLAAGGAALLPACVRNLTETTLVLKNLKISGDDESLLAEITETIIPATETPGAKDLKLHQFVLRMVDDCYEPEQQQKFSAGLAAFSKMAEAETGDSFMALSKQQREDLLRQLELAKTGDNKDGKQEPVNTFYSITRDLTIKGYITSEYVLTEQLYYNMIPGRFEGCVEIKDANDYKTILG</sequence>
<name>A0AAP2GHU8_9BACT</name>
<accession>A0AAP2GHU8</accession>
<dbReference type="EMBL" id="JAHESF010000004">
    <property type="protein sequence ID" value="MBT1696444.1"/>
    <property type="molecule type" value="Genomic_DNA"/>
</dbReference>
<dbReference type="Proteomes" id="UP001319200">
    <property type="component" value="Unassembled WGS sequence"/>
</dbReference>
<reference evidence="1 2" key="1">
    <citation type="submission" date="2021-05" db="EMBL/GenBank/DDBJ databases">
        <title>A Polyphasic approach of four new species of the genus Ohtaekwangia: Ohtaekwangia histidinii sp. nov., Ohtaekwangia cretensis sp. nov., Ohtaekwangia indiensis sp. nov., Ohtaekwangia reichenbachii sp. nov. from diverse environment.</title>
        <authorList>
            <person name="Octaviana S."/>
        </authorList>
    </citation>
    <scope>NUCLEOTIDE SEQUENCE [LARGE SCALE GENOMIC DNA]</scope>
    <source>
        <strain evidence="1 2">PWU4</strain>
    </source>
</reference>
<proteinExistence type="predicted"/>
<gene>
    <name evidence="1" type="ORF">KK083_06130</name>
</gene>
<evidence type="ECO:0000313" key="2">
    <source>
        <dbReference type="Proteomes" id="UP001319200"/>
    </source>
</evidence>
<dbReference type="RefSeq" id="WP_254161725.1">
    <property type="nucleotide sequence ID" value="NZ_JAHESF010000004.1"/>
</dbReference>
<organism evidence="1 2">
    <name type="scientific">Chryseosolibacter histidini</name>
    <dbReference type="NCBI Taxonomy" id="2782349"/>
    <lineage>
        <taxon>Bacteria</taxon>
        <taxon>Pseudomonadati</taxon>
        <taxon>Bacteroidota</taxon>
        <taxon>Cytophagia</taxon>
        <taxon>Cytophagales</taxon>
        <taxon>Chryseotaleaceae</taxon>
        <taxon>Chryseosolibacter</taxon>
    </lineage>
</organism>
<dbReference type="InterPro" id="IPR027056">
    <property type="entry name" value="Gluconate_2DH_su3"/>
</dbReference>
<protein>
    <submittedName>
        <fullName evidence="1">Gluconate 2-dehydrogenase subunit 3 family protein</fullName>
    </submittedName>
</protein>
<comment type="caution">
    <text evidence="1">The sequence shown here is derived from an EMBL/GenBank/DDBJ whole genome shotgun (WGS) entry which is preliminary data.</text>
</comment>
<evidence type="ECO:0000313" key="1">
    <source>
        <dbReference type="EMBL" id="MBT1696444.1"/>
    </source>
</evidence>
<keyword evidence="2" id="KW-1185">Reference proteome</keyword>
<dbReference type="AlphaFoldDB" id="A0AAP2GHU8"/>
<dbReference type="Pfam" id="PF13618">
    <property type="entry name" value="Gluconate_2-dh3"/>
    <property type="match status" value="1"/>
</dbReference>